<dbReference type="KEGG" id="ddr:Deide_3p00295"/>
<sequence>MAIPSIPQQTFPLVLAVFAGSLLPAQFATNGALAGQWPLTLTAATSYLEGALFLFLLLKAQRLTPDWAAAHQAPRWAWLGGIVGSAYVVGSVLLTRMLGAALATTLVIAAQIVTAILLDHFGALGLQRRRINRTRLLAVLLALGALSLRLWGTG</sequence>
<feature type="transmembrane region" description="Helical" evidence="1">
    <location>
        <begin position="100"/>
        <end position="124"/>
    </location>
</feature>
<keyword evidence="1" id="KW-1133">Transmembrane helix</keyword>
<dbReference type="PANTHER" id="PTHR34821">
    <property type="entry name" value="INNER MEMBRANE PROTEIN YDCZ"/>
    <property type="match status" value="1"/>
</dbReference>
<feature type="transmembrane region" description="Helical" evidence="1">
    <location>
        <begin position="76"/>
        <end position="94"/>
    </location>
</feature>
<feature type="transmembrane region" description="Helical" evidence="1">
    <location>
        <begin position="136"/>
        <end position="152"/>
    </location>
</feature>
<reference evidence="2 3" key="1">
    <citation type="journal article" date="2009" name="PLoS Genet.">
        <title>Alliance of proteomics and genomics to unravel the specificities of Sahara bacterium Deinococcus deserti.</title>
        <authorList>
            <person name="de Groot A."/>
            <person name="Dulermo R."/>
            <person name="Ortet P."/>
            <person name="Blanchard L."/>
            <person name="Guerin P."/>
            <person name="Fernandez B."/>
            <person name="Vacherie B."/>
            <person name="Dossat C."/>
            <person name="Jolivet E."/>
            <person name="Siguier P."/>
            <person name="Chandler M."/>
            <person name="Barakat M."/>
            <person name="Dedieu A."/>
            <person name="Barbe V."/>
            <person name="Heulin T."/>
            <person name="Sommer S."/>
            <person name="Achouak W."/>
            <person name="Armengaud J."/>
        </authorList>
    </citation>
    <scope>NUCLEOTIDE SEQUENCE [LARGE SCALE GENOMIC DNA]</scope>
    <source>
        <strain evidence="3">DSM 17065 / CIP 109153 / LMG 22923 / VCD115</strain>
        <plasmid evidence="3">pDeide3</plasmid>
    </source>
</reference>
<evidence type="ECO:0000256" key="1">
    <source>
        <dbReference type="SAM" id="Phobius"/>
    </source>
</evidence>
<evidence type="ECO:0000313" key="3">
    <source>
        <dbReference type="Proteomes" id="UP000002208"/>
    </source>
</evidence>
<dbReference type="HOGENOM" id="CLU_068878_1_1_0"/>
<dbReference type="AlphaFoldDB" id="C1D460"/>
<dbReference type="InterPro" id="IPR006750">
    <property type="entry name" value="YdcZ"/>
</dbReference>
<dbReference type="OrthoDB" id="73733at2"/>
<evidence type="ECO:0000313" key="2">
    <source>
        <dbReference type="EMBL" id="ACO47941.1"/>
    </source>
</evidence>
<proteinExistence type="predicted"/>
<organism evidence="2 3">
    <name type="scientific">Deinococcus deserti (strain DSM 17065 / CIP 109153 / LMG 22923 / VCD115)</name>
    <dbReference type="NCBI Taxonomy" id="546414"/>
    <lineage>
        <taxon>Bacteria</taxon>
        <taxon>Thermotogati</taxon>
        <taxon>Deinococcota</taxon>
        <taxon>Deinococci</taxon>
        <taxon>Deinococcales</taxon>
        <taxon>Deinococcaceae</taxon>
        <taxon>Deinococcus</taxon>
    </lineage>
</organism>
<dbReference type="PANTHER" id="PTHR34821:SF2">
    <property type="entry name" value="INNER MEMBRANE PROTEIN YDCZ"/>
    <property type="match status" value="1"/>
</dbReference>
<dbReference type="RefSeq" id="WP_012694815.1">
    <property type="nucleotide sequence ID" value="NC_012528.1"/>
</dbReference>
<dbReference type="EMBL" id="CP001117">
    <property type="protein sequence ID" value="ACO47941.1"/>
    <property type="molecule type" value="Genomic_DNA"/>
</dbReference>
<gene>
    <name evidence="2" type="ordered locus">Deide_3p00295</name>
</gene>
<evidence type="ECO:0008006" key="4">
    <source>
        <dbReference type="Google" id="ProtNLM"/>
    </source>
</evidence>
<keyword evidence="2" id="KW-0614">Plasmid</keyword>
<dbReference type="Pfam" id="PF04657">
    <property type="entry name" value="DMT_YdcZ"/>
    <property type="match status" value="1"/>
</dbReference>
<protein>
    <recommendedName>
        <fullName evidence="4">DMT family transporter</fullName>
    </recommendedName>
</protein>
<name>C1D460_DEIDV</name>
<dbReference type="GO" id="GO:0005886">
    <property type="term" value="C:plasma membrane"/>
    <property type="evidence" value="ECO:0007669"/>
    <property type="project" value="TreeGrafter"/>
</dbReference>
<feature type="transmembrane region" description="Helical" evidence="1">
    <location>
        <begin position="37"/>
        <end position="56"/>
    </location>
</feature>
<geneLocation type="plasmid" evidence="3">
    <name>pDeide3</name>
</geneLocation>
<keyword evidence="3" id="KW-1185">Reference proteome</keyword>
<dbReference type="Proteomes" id="UP000002208">
    <property type="component" value="Plasmid 3"/>
</dbReference>
<accession>C1D460</accession>
<keyword evidence="1" id="KW-0812">Transmembrane</keyword>
<keyword evidence="1" id="KW-0472">Membrane</keyword>